<evidence type="ECO:0000259" key="3">
    <source>
        <dbReference type="Pfam" id="PF13622"/>
    </source>
</evidence>
<proteinExistence type="inferred from homology"/>
<dbReference type="AlphaFoldDB" id="A0A086T7I3"/>
<dbReference type="PANTHER" id="PTHR11066">
    <property type="entry name" value="ACYL-COA THIOESTERASE"/>
    <property type="match status" value="1"/>
</dbReference>
<dbReference type="GO" id="GO:0009062">
    <property type="term" value="P:fatty acid catabolic process"/>
    <property type="evidence" value="ECO:0007669"/>
    <property type="project" value="TreeGrafter"/>
</dbReference>
<name>A0A086T7I3_HAPC1</name>
<dbReference type="InterPro" id="IPR003703">
    <property type="entry name" value="Acyl_CoA_thio"/>
</dbReference>
<dbReference type="Gene3D" id="2.40.160.210">
    <property type="entry name" value="Acyl-CoA thioesterase, double hotdog domain"/>
    <property type="match status" value="1"/>
</dbReference>
<dbReference type="EMBL" id="JPKY01000034">
    <property type="protein sequence ID" value="KFH45315.1"/>
    <property type="molecule type" value="Genomic_DNA"/>
</dbReference>
<keyword evidence="6" id="KW-1185">Reference proteome</keyword>
<gene>
    <name evidence="5" type="ORF">ACRE_038970</name>
</gene>
<dbReference type="Proteomes" id="UP000029964">
    <property type="component" value="Unassembled WGS sequence"/>
</dbReference>
<dbReference type="InterPro" id="IPR049450">
    <property type="entry name" value="ACOT8-like_C"/>
</dbReference>
<dbReference type="InterPro" id="IPR029069">
    <property type="entry name" value="HotDog_dom_sf"/>
</dbReference>
<dbReference type="SUPFAM" id="SSF54637">
    <property type="entry name" value="Thioesterase/thiol ester dehydrase-isomerase"/>
    <property type="match status" value="2"/>
</dbReference>
<dbReference type="CDD" id="cd03445">
    <property type="entry name" value="Thioesterase_II_repeat2"/>
    <property type="match status" value="1"/>
</dbReference>
<evidence type="ECO:0000256" key="1">
    <source>
        <dbReference type="ARBA" id="ARBA00006538"/>
    </source>
</evidence>
<dbReference type="HOGENOM" id="CLU_064147_0_0_1"/>
<keyword evidence="2" id="KW-0378">Hydrolase</keyword>
<feature type="domain" description="Acyl-CoA thioesterase-like N-terminal HotDog" evidence="3">
    <location>
        <begin position="34"/>
        <end position="115"/>
    </location>
</feature>
<dbReference type="PANTHER" id="PTHR11066:SF35">
    <property type="entry name" value="ACYL-COA THIOESTERASE II"/>
    <property type="match status" value="1"/>
</dbReference>
<dbReference type="Pfam" id="PF20789">
    <property type="entry name" value="4HBT_3C"/>
    <property type="match status" value="1"/>
</dbReference>
<evidence type="ECO:0000313" key="5">
    <source>
        <dbReference type="EMBL" id="KFH45315.1"/>
    </source>
</evidence>
<organism evidence="5 6">
    <name type="scientific">Hapsidospora chrysogenum (strain ATCC 11550 / CBS 779.69 / DSM 880 / IAM 14645 / JCM 23072 / IMI 49137)</name>
    <name type="common">Acremonium chrysogenum</name>
    <dbReference type="NCBI Taxonomy" id="857340"/>
    <lineage>
        <taxon>Eukaryota</taxon>
        <taxon>Fungi</taxon>
        <taxon>Dikarya</taxon>
        <taxon>Ascomycota</taxon>
        <taxon>Pezizomycotina</taxon>
        <taxon>Sordariomycetes</taxon>
        <taxon>Hypocreomycetidae</taxon>
        <taxon>Hypocreales</taxon>
        <taxon>Bionectriaceae</taxon>
        <taxon>Hapsidospora</taxon>
    </lineage>
</organism>
<dbReference type="GO" id="GO:0005782">
    <property type="term" value="C:peroxisomal matrix"/>
    <property type="evidence" value="ECO:0007669"/>
    <property type="project" value="UniProtKB-SubCell"/>
</dbReference>
<evidence type="ECO:0000313" key="6">
    <source>
        <dbReference type="Proteomes" id="UP000029964"/>
    </source>
</evidence>
<dbReference type="InterPro" id="IPR042171">
    <property type="entry name" value="Acyl-CoA_hotdog"/>
</dbReference>
<evidence type="ECO:0000259" key="4">
    <source>
        <dbReference type="Pfam" id="PF20789"/>
    </source>
</evidence>
<dbReference type="Pfam" id="PF13622">
    <property type="entry name" value="4HBT_3"/>
    <property type="match status" value="1"/>
</dbReference>
<dbReference type="GO" id="GO:0047617">
    <property type="term" value="F:fatty acyl-CoA hydrolase activity"/>
    <property type="evidence" value="ECO:0007669"/>
    <property type="project" value="InterPro"/>
</dbReference>
<comment type="caution">
    <text evidence="5">The sequence shown here is derived from an EMBL/GenBank/DDBJ whole genome shotgun (WGS) entry which is preliminary data.</text>
</comment>
<reference evidence="6" key="1">
    <citation type="journal article" date="2014" name="Genome Announc.">
        <title>Genome sequence and annotation of Acremonium chrysogenum, producer of the beta-lactam antibiotic cephalosporin C.</title>
        <authorList>
            <person name="Terfehr D."/>
            <person name="Dahlmann T.A."/>
            <person name="Specht T."/>
            <person name="Zadra I."/>
            <person name="Kuernsteiner H."/>
            <person name="Kueck U."/>
        </authorList>
    </citation>
    <scope>NUCLEOTIDE SEQUENCE [LARGE SCALE GENOMIC DNA]</scope>
    <source>
        <strain evidence="6">ATCC 11550 / CBS 779.69 / DSM 880 / IAM 14645 / JCM 23072 / IMI 49137</strain>
    </source>
</reference>
<dbReference type="STRING" id="857340.A0A086T7I3"/>
<protein>
    <submittedName>
        <fullName evidence="5">Acyl-CoA thioesterase-like protein</fullName>
    </submittedName>
</protein>
<evidence type="ECO:0000256" key="2">
    <source>
        <dbReference type="ARBA" id="ARBA00022801"/>
    </source>
</evidence>
<dbReference type="GO" id="GO:0006637">
    <property type="term" value="P:acyl-CoA metabolic process"/>
    <property type="evidence" value="ECO:0007669"/>
    <property type="project" value="InterPro"/>
</dbReference>
<sequence>MPPTLAEQVAVEQTGPDEYVSKELPIRLGNAMPIAYGGCTISIAVRAACATVPAGFTPYSLLGHFLGPASTDQKLYCSVERTRSTRSFATRRVKVQQKQKDGNLRTCLELNADFQVVETGSVFDYSPAPVTTWPRPEDCPTTAEHAAALKARGVVSDAQHTEFSTKLGSITHLFETRYCLNGVSGQNLGGAAKNVVTTQDDLPLTSKVSGEWQRSMARLDSPDANFAALAFLMDGGLSFLPLTHGHMWFEDVGACSSLDFALRIFVPGVDMELWTLKERVTYRGAGARTYSEGRLWDDKGQLIASMTQQSIMRPTPGKPSGSKI</sequence>
<comment type="similarity">
    <text evidence="1">Belongs to the C/M/P thioester hydrolase family.</text>
</comment>
<dbReference type="InterPro" id="IPR049449">
    <property type="entry name" value="TesB_ACOT8-like_N"/>
</dbReference>
<dbReference type="CDD" id="cd03444">
    <property type="entry name" value="Thioesterase_II_repeat1"/>
    <property type="match status" value="1"/>
</dbReference>
<accession>A0A086T7I3</accession>
<dbReference type="OrthoDB" id="68328at2759"/>
<feature type="domain" description="Acyl-CoA thioesterase-like C-terminal" evidence="4">
    <location>
        <begin position="204"/>
        <end position="312"/>
    </location>
</feature>